<dbReference type="EMBL" id="QYUL01000001">
    <property type="protein sequence ID" value="RJF84076.1"/>
    <property type="molecule type" value="Genomic_DNA"/>
</dbReference>
<dbReference type="Pfam" id="PF05239">
    <property type="entry name" value="PRC"/>
    <property type="match status" value="1"/>
</dbReference>
<feature type="signal peptide" evidence="1">
    <location>
        <begin position="1"/>
        <end position="33"/>
    </location>
</feature>
<dbReference type="AlphaFoldDB" id="A0A418W248"/>
<name>A0A418W248_9PROT</name>
<dbReference type="PANTHER" id="PTHR36505">
    <property type="entry name" value="BLR1072 PROTEIN"/>
    <property type="match status" value="1"/>
</dbReference>
<evidence type="ECO:0000256" key="1">
    <source>
        <dbReference type="SAM" id="SignalP"/>
    </source>
</evidence>
<dbReference type="Proteomes" id="UP000283458">
    <property type="component" value="Unassembled WGS sequence"/>
</dbReference>
<dbReference type="OrthoDB" id="8021018at2"/>
<comment type="caution">
    <text evidence="3">The sequence shown here is derived from an EMBL/GenBank/DDBJ whole genome shotgun (WGS) entry which is preliminary data.</text>
</comment>
<dbReference type="SUPFAM" id="SSF50346">
    <property type="entry name" value="PRC-barrel domain"/>
    <property type="match status" value="1"/>
</dbReference>
<evidence type="ECO:0000259" key="2">
    <source>
        <dbReference type="Pfam" id="PF05239"/>
    </source>
</evidence>
<protein>
    <submittedName>
        <fullName evidence="3">PRC-barrel domain containing protein</fullName>
    </submittedName>
</protein>
<dbReference type="PANTHER" id="PTHR36505:SF1">
    <property type="entry name" value="BLR1072 PROTEIN"/>
    <property type="match status" value="1"/>
</dbReference>
<dbReference type="Gene3D" id="2.30.30.240">
    <property type="entry name" value="PRC-barrel domain"/>
    <property type="match status" value="1"/>
</dbReference>
<proteinExistence type="predicted"/>
<feature type="domain" description="PRC-barrel" evidence="2">
    <location>
        <begin position="113"/>
        <end position="173"/>
    </location>
</feature>
<dbReference type="InterPro" id="IPR027275">
    <property type="entry name" value="PRC-brl_dom"/>
</dbReference>
<dbReference type="InterPro" id="IPR011033">
    <property type="entry name" value="PRC_barrel-like_sf"/>
</dbReference>
<organism evidence="3 4">
    <name type="scientific">Azospirillum cavernae</name>
    <dbReference type="NCBI Taxonomy" id="2320860"/>
    <lineage>
        <taxon>Bacteria</taxon>
        <taxon>Pseudomonadati</taxon>
        <taxon>Pseudomonadota</taxon>
        <taxon>Alphaproteobacteria</taxon>
        <taxon>Rhodospirillales</taxon>
        <taxon>Azospirillaceae</taxon>
        <taxon>Azospirillum</taxon>
    </lineage>
</organism>
<feature type="chain" id="PRO_5019162662" evidence="1">
    <location>
        <begin position="34"/>
        <end position="252"/>
    </location>
</feature>
<keyword evidence="1" id="KW-0732">Signal</keyword>
<keyword evidence="4" id="KW-1185">Reference proteome</keyword>
<evidence type="ECO:0000313" key="4">
    <source>
        <dbReference type="Proteomes" id="UP000283458"/>
    </source>
</evidence>
<gene>
    <name evidence="3" type="ORF">D3877_05575</name>
</gene>
<reference evidence="3 4" key="1">
    <citation type="submission" date="2018-09" db="EMBL/GenBank/DDBJ databases">
        <authorList>
            <person name="Zhu H."/>
        </authorList>
    </citation>
    <scope>NUCLEOTIDE SEQUENCE [LARGE SCALE GENOMIC DNA]</scope>
    <source>
        <strain evidence="3 4">K2W22B-5</strain>
    </source>
</reference>
<evidence type="ECO:0000313" key="3">
    <source>
        <dbReference type="EMBL" id="RJF84076.1"/>
    </source>
</evidence>
<accession>A0A418W248</accession>
<sequence length="252" mass="25880">MILFPITTRRVRAAALVLGALGSLMTGATAAQAADACADGIVVLKEQIAGLEAGVKAAPTSISPKEIAQLRALLFSALRLGLPTDVPACLEVLGQADRLRQVIAKPQVIDAVQLAKAELRGEDGTVVGSITDLVIDPQAGRVAYAVVTLGGGFLGVGDSQAPVPWALIKPGPDGAYSLPLSKERLSGAPRFSGSQRPDMGDRQWALAIHTYYGVPPYWLQDASAMAALCPAPDAVTSAGGGVKETVAPAADH</sequence>
<dbReference type="RefSeq" id="WP_119829717.1">
    <property type="nucleotide sequence ID" value="NZ_QYUL01000001.1"/>
</dbReference>